<comment type="pathway">
    <text evidence="3">Amino-acid biosynthesis; ergothioneine biosynthesis.</text>
</comment>
<organism evidence="7 8">
    <name type="scientific">Sphingomonas gei</name>
    <dbReference type="NCBI Taxonomy" id="1395960"/>
    <lineage>
        <taxon>Bacteria</taxon>
        <taxon>Pseudomonadati</taxon>
        <taxon>Pseudomonadota</taxon>
        <taxon>Alphaproteobacteria</taxon>
        <taxon>Sphingomonadales</taxon>
        <taxon>Sphingomonadaceae</taxon>
        <taxon>Sphingomonas</taxon>
    </lineage>
</organism>
<feature type="region of interest" description="Disordered" evidence="4">
    <location>
        <begin position="194"/>
        <end position="214"/>
    </location>
</feature>
<dbReference type="OrthoDB" id="9768004at2"/>
<evidence type="ECO:0000313" key="7">
    <source>
        <dbReference type="EMBL" id="TGX53451.1"/>
    </source>
</evidence>
<sequence>MRTERDVNPDPSALASRFAAVRALSAALVAPLSDADATIQSMDDASPAKWHLAHTTWFFETFVLRDHVPGYRVQDDRFPFLFNSYYEAEGQRHARPRRGMLSRPSLDEIMGYRATVNAALLGALPDLPADARDLVALGCHHEEQHQELLLTDILHHFSVNPLQPAMWQGAPKVPVAMPGPVEWIEGRTGLVEVGHDESSKRENTRIESSESTGDTIDAAGSGFAFDCEGPRHAALLHPHALADRTVTNGEWAAFIADGGYAEPRHWLSDGWAWVQAQGIVAPLYWERSEGGWSRFGLDGRRPVDPAAPVAHVSFFEADAYAGWAGARLPTEFEWEAAASGHDSNGGNQLDAAGAVEPRPSSGGPAFFGDVWEWTGSAFRPYPGFRAAEGAVGEYNGKFMSGQFVLRGGSCATPRGHVRASYRNFFYPHQRWQFTGVRLAKDL</sequence>
<evidence type="ECO:0000256" key="2">
    <source>
        <dbReference type="ARBA" id="ARBA00023004"/>
    </source>
</evidence>
<protein>
    <submittedName>
        <fullName evidence="7">Ergothioneine biosynthesis protein EgtB</fullName>
    </submittedName>
</protein>
<name>A0A4S1XBH4_9SPHN</name>
<evidence type="ECO:0000256" key="1">
    <source>
        <dbReference type="ARBA" id="ARBA00023002"/>
    </source>
</evidence>
<keyword evidence="2" id="KW-0408">Iron</keyword>
<comment type="caution">
    <text evidence="7">The sequence shown here is derived from an EMBL/GenBank/DDBJ whole genome shotgun (WGS) entry which is preliminary data.</text>
</comment>
<dbReference type="SUPFAM" id="SSF109854">
    <property type="entry name" value="DinB/YfiT-like putative metalloenzymes"/>
    <property type="match status" value="1"/>
</dbReference>
<feature type="region of interest" description="Disordered" evidence="4">
    <location>
        <begin position="337"/>
        <end position="359"/>
    </location>
</feature>
<dbReference type="Proteomes" id="UP000306147">
    <property type="component" value="Unassembled WGS sequence"/>
</dbReference>
<dbReference type="PANTHER" id="PTHR23150:SF36">
    <property type="entry name" value="HERCYNINE OXYGENASE"/>
    <property type="match status" value="1"/>
</dbReference>
<dbReference type="EMBL" id="SRXT01000004">
    <property type="protein sequence ID" value="TGX53451.1"/>
    <property type="molecule type" value="Genomic_DNA"/>
</dbReference>
<feature type="domain" description="DinB-like" evidence="6">
    <location>
        <begin position="18"/>
        <end position="147"/>
    </location>
</feature>
<proteinExistence type="predicted"/>
<dbReference type="PANTHER" id="PTHR23150">
    <property type="entry name" value="SULFATASE MODIFYING FACTOR 1, 2"/>
    <property type="match status" value="1"/>
</dbReference>
<feature type="compositionally biased region" description="Basic and acidic residues" evidence="4">
    <location>
        <begin position="194"/>
        <end position="208"/>
    </location>
</feature>
<dbReference type="Gene3D" id="3.90.1580.10">
    <property type="entry name" value="paralog of FGE (formylglycine-generating enzyme)"/>
    <property type="match status" value="1"/>
</dbReference>
<feature type="domain" description="Sulfatase-modifying factor enzyme-like" evidence="5">
    <location>
        <begin position="224"/>
        <end position="343"/>
    </location>
</feature>
<feature type="domain" description="Sulfatase-modifying factor enzyme-like" evidence="5">
    <location>
        <begin position="366"/>
        <end position="440"/>
    </location>
</feature>
<accession>A0A4S1XBH4</accession>
<dbReference type="InterPro" id="IPR016187">
    <property type="entry name" value="CTDL_fold"/>
</dbReference>
<reference evidence="7 8" key="1">
    <citation type="submission" date="2019-04" db="EMBL/GenBank/DDBJ databases">
        <title>Sphingomonas psychrotolerans sp. nov., isolated from soil in the Tianshan Mountains, Xinjiang, China.</title>
        <authorList>
            <person name="Luo Y."/>
            <person name="Sheng H."/>
        </authorList>
    </citation>
    <scope>NUCLEOTIDE SEQUENCE [LARGE SCALE GENOMIC DNA]</scope>
    <source>
        <strain evidence="7 8">ZFGT-11</strain>
    </source>
</reference>
<dbReference type="InterPro" id="IPR051043">
    <property type="entry name" value="Sulfatase_Mod_Factor_Kinase"/>
</dbReference>
<dbReference type="InterPro" id="IPR024775">
    <property type="entry name" value="DinB-like"/>
</dbReference>
<dbReference type="AlphaFoldDB" id="A0A4S1XBH4"/>
<dbReference type="Pfam" id="PF12867">
    <property type="entry name" value="DinB_2"/>
    <property type="match status" value="1"/>
</dbReference>
<dbReference type="InterPro" id="IPR034660">
    <property type="entry name" value="DinB/YfiT-like"/>
</dbReference>
<evidence type="ECO:0000256" key="4">
    <source>
        <dbReference type="SAM" id="MobiDB-lite"/>
    </source>
</evidence>
<gene>
    <name evidence="7" type="ORF">E5A73_11470</name>
</gene>
<evidence type="ECO:0000259" key="6">
    <source>
        <dbReference type="Pfam" id="PF12867"/>
    </source>
</evidence>
<evidence type="ECO:0000256" key="3">
    <source>
        <dbReference type="ARBA" id="ARBA00037882"/>
    </source>
</evidence>
<keyword evidence="8" id="KW-1185">Reference proteome</keyword>
<dbReference type="SUPFAM" id="SSF56436">
    <property type="entry name" value="C-type lectin-like"/>
    <property type="match status" value="1"/>
</dbReference>
<dbReference type="InterPro" id="IPR042095">
    <property type="entry name" value="SUMF_sf"/>
</dbReference>
<evidence type="ECO:0000313" key="8">
    <source>
        <dbReference type="Proteomes" id="UP000306147"/>
    </source>
</evidence>
<dbReference type="RefSeq" id="WP_135963958.1">
    <property type="nucleotide sequence ID" value="NZ_SRXT01000004.1"/>
</dbReference>
<dbReference type="Pfam" id="PF03781">
    <property type="entry name" value="FGE-sulfatase"/>
    <property type="match status" value="2"/>
</dbReference>
<dbReference type="InterPro" id="IPR005532">
    <property type="entry name" value="SUMF_dom"/>
</dbReference>
<keyword evidence="1" id="KW-0560">Oxidoreductase</keyword>
<evidence type="ECO:0000259" key="5">
    <source>
        <dbReference type="Pfam" id="PF03781"/>
    </source>
</evidence>